<dbReference type="EMBL" id="OR769222">
    <property type="protein sequence ID" value="WQJ52973.1"/>
    <property type="molecule type" value="Genomic_DNA"/>
</dbReference>
<organism evidence="1 2">
    <name type="scientific">phage Lak_Megaphage_RVC_JS4_GC31</name>
    <dbReference type="NCBI Taxonomy" id="3109228"/>
    <lineage>
        <taxon>Viruses</taxon>
        <taxon>Duplodnaviria</taxon>
        <taxon>Heunggongvirae</taxon>
        <taxon>Uroviricota</taxon>
        <taxon>Caudoviricetes</taxon>
        <taxon>Caudoviricetes code 15 clade</taxon>
    </lineage>
</organism>
<keyword evidence="2" id="KW-1185">Reference proteome</keyword>
<protein>
    <submittedName>
        <fullName evidence="1">Uncharacterized protein</fullName>
    </submittedName>
</protein>
<dbReference type="Proteomes" id="UP001349343">
    <property type="component" value="Segment"/>
</dbReference>
<evidence type="ECO:0000313" key="1">
    <source>
        <dbReference type="EMBL" id="WQJ52973.1"/>
    </source>
</evidence>
<reference evidence="1 2" key="1">
    <citation type="submission" date="2023-11" db="EMBL/GenBank/DDBJ databases">
        <authorList>
            <person name="Cook R."/>
            <person name="Crisci M."/>
            <person name="Pye H."/>
            <person name="Adriaenssens E."/>
            <person name="Santini J."/>
        </authorList>
    </citation>
    <scope>NUCLEOTIDE SEQUENCE [LARGE SCALE GENOMIC DNA]</scope>
    <source>
        <strain evidence="1">Lak_Megaphage_RVC_JS4_GC31</strain>
    </source>
</reference>
<proteinExistence type="predicted"/>
<name>A0ABZ0Z1F6_9CAUD</name>
<sequence>MSIYYKKLYTKQITLPFIKWEGCSSDNTDYYAVLEKNYIPVASTETWDTSNGDWVSVGLSPENTKYNKLSITRCSQNDTGNVRTRIFEFRARPTGKIIDPCNSIYAVIRQEPKQVLDAKIEFVPLDEYEQTLNNDSKLIINGDEQLVKIIFYGIRNNVKTLSKTELTINGVKITEYTDNVVSLTKTGNGNMLIYKVPQYTGTGNKTLTVSCTHNGDYGRSASATAYIEQQPNVYNAFKLGISNLSTVSAVVKNNITVLDVYCQLLKNDKPVTNGIKLIFSNDGEDTPYIATGAYTREVLSDSVLFKIPIEQNYTPETRKINIVAQYKDQSSNTVTVTQNKASVIIHAYNNNTEVNGDISIPGSSQIQDIKYYAVATLEDSTTVQYISYKNKLNSGLQNITLCAVPKQDCDIIYDTAYNMYKYQITSINIPENATDSSKQSIVTLKFSNDTVSKDITFNQAFIVLSISIEPDTTSVIHGLSEFNQVYLKFRITEDEKYISDLANIDIDVPEDFYLYNTFVNDNVINYVYNIIEDYGLDNSRNGIAVDRQRTCTIKYKSVSSSVTILQHPVYFGVSVTKDPLTDVSGTSGEVAYVYAEGIIYNSASDKTNYITVATDSIVLSDTDGNVPDYITIENSPTAQQYVSILTFDKNDTGAGRKFTASSTFKELSASVTIIQASVSLTAKFAFFINDEEVTAPQYMETPWDGYSVSFVAYMIDNDSNVIKNVEKGNITLTLSNNVKLKYTLEETDFKDGKLYYTFNSQKTYLYSSSILTFKYTVTHGRTYLVKSLRLYKPAIYTYKSSTIVANTGTDFYNVNYPISITRQNSNNVRIYANVMYKSIYNSKTYGTLVEPVNKNDGVFTITCDTATKSTVNDVDDNCYNISFEFPDNNTPNEITHTFNISYKNEGYVGEACEYKRNCEKTIKIKQTGASVEVLIAFDNGLTETTKTINGLAHDDVYVYIGAKINDDYYDISSSDISITEGSANLQYESKSNKILKYKVIDANNTGILANSTDKSKIKAFSCKYNSTRSSAITLIQNSVLNPLPGDTISTVVEVDNETIQNNGGTATFTYYFKYNSTVVDIPSSAWTTSAKDENNSNVTMTYVSHTDGKYRYSYTFGVNSSNASHSVEFSAQATGTTKDSKIAIQGAGEISVYLSVNNTSISAAGGTFTLTYYGIVNGVKKTGVSIIADSVPSSWSKKTPLIGSNNITTEGWNVAENMSTEEISVQFTATFMESYTKQVTVKQLSNSFSCVLTCENNAKIDGAGETRTFYYYGVRSSGNVTNTGNVTFVCDAGSSYITIGTPTVKDNKIQVRVTFKKNESGSTKTFKFHAVYTYSTKSVSSNTITLTQKIGVFEPQISFTTDYTDADGNYRIQKTGTTQLKIYYWGKTTDNTIINDPALFTEPVFSIFDDDYKTFTTVKTAGPVLISGKLCCTYSVPSNTSDSEFADFKQNTVTVSLVMDPTKTAETYIVQFGDAVPIPEFDYFAFKYNFTGGGKDFDTATSIRSDLDKDIYEYNDDGSICNRYYVLNSKKYAGYSGGGNMNYLIFYGDNMTESGNEAVTIDVKRIVSNSKDDPSNNIMKLVKNSIYVDILGSWWGTESTGEISITFECYKGTTGFDAYYGPDVNYVDPSISLIPNDTNTAFISPTDNVYGTPLSTPKVPGSTTCEYVARSGMTRVYGPATYNLKVHGKGTSGSTTFRGTYAHFGMLRYNLKSSIYELRTNAETWCHKPGEDTNNSCPFDDNICSAAAAILDAKANASTGESS</sequence>
<evidence type="ECO:0000313" key="2">
    <source>
        <dbReference type="Proteomes" id="UP001349343"/>
    </source>
</evidence>
<accession>A0ABZ0Z1F6</accession>